<dbReference type="InterPro" id="IPR017894">
    <property type="entry name" value="HTH_IS21_transposase_type"/>
</dbReference>
<keyword evidence="3" id="KW-0238">DNA-binding</keyword>
<dbReference type="Pfam" id="PF22483">
    <property type="entry name" value="Mu-transpos_C_2"/>
    <property type="match status" value="1"/>
</dbReference>
<dbReference type="GO" id="GO:0003677">
    <property type="term" value="F:DNA binding"/>
    <property type="evidence" value="ECO:0007669"/>
    <property type="project" value="UniProtKB-KW"/>
</dbReference>
<name>Q7BI79_BACFG</name>
<comment type="similarity">
    <text evidence="1">Belongs to the transposase IS21/IS408/IS1162 family.</text>
</comment>
<evidence type="ECO:0000259" key="6">
    <source>
        <dbReference type="PROSITE" id="PS50994"/>
    </source>
</evidence>
<keyword evidence="4" id="KW-0233">DNA recombination</keyword>
<proteinExistence type="inferred from homology"/>
<dbReference type="InterPro" id="IPR054353">
    <property type="entry name" value="IstA-like_C"/>
</dbReference>
<protein>
    <submittedName>
        <fullName evidence="7">TnpA</fullName>
    </submittedName>
</protein>
<feature type="domain" description="HTH IS21-type" evidence="5">
    <location>
        <begin position="75"/>
        <end position="140"/>
    </location>
</feature>
<dbReference type="NCBIfam" id="NF033546">
    <property type="entry name" value="transpos_IS21"/>
    <property type="match status" value="1"/>
</dbReference>
<dbReference type="EMBL" id="AF303352">
    <property type="protein sequence ID" value="AAG17460.1"/>
    <property type="molecule type" value="Genomic_DNA"/>
</dbReference>
<dbReference type="AlphaFoldDB" id="Q7BI79"/>
<dbReference type="InterPro" id="IPR001584">
    <property type="entry name" value="Integrase_cat-core"/>
</dbReference>
<dbReference type="PROSITE" id="PS50994">
    <property type="entry name" value="INTEGRASE"/>
    <property type="match status" value="1"/>
</dbReference>
<evidence type="ECO:0000256" key="4">
    <source>
        <dbReference type="ARBA" id="ARBA00023172"/>
    </source>
</evidence>
<dbReference type="PROSITE" id="PS50531">
    <property type="entry name" value="HTH_IS21"/>
    <property type="match status" value="1"/>
</dbReference>
<evidence type="ECO:0000256" key="3">
    <source>
        <dbReference type="ARBA" id="ARBA00023125"/>
    </source>
</evidence>
<dbReference type="GO" id="GO:0015074">
    <property type="term" value="P:DNA integration"/>
    <property type="evidence" value="ECO:0007669"/>
    <property type="project" value="InterPro"/>
</dbReference>
<dbReference type="InterPro" id="IPR036397">
    <property type="entry name" value="RNaseH_sf"/>
</dbReference>
<gene>
    <name evidence="7" type="primary">tnpA</name>
</gene>
<dbReference type="PANTHER" id="PTHR35004:SF6">
    <property type="entry name" value="TRANSPOSASE"/>
    <property type="match status" value="1"/>
</dbReference>
<evidence type="ECO:0000256" key="2">
    <source>
        <dbReference type="ARBA" id="ARBA00022578"/>
    </source>
</evidence>
<dbReference type="Gene3D" id="3.30.420.10">
    <property type="entry name" value="Ribonuclease H-like superfamily/Ribonuclease H"/>
    <property type="match status" value="1"/>
</dbReference>
<evidence type="ECO:0000313" key="7">
    <source>
        <dbReference type="EMBL" id="AAG17460.1"/>
    </source>
</evidence>
<dbReference type="InterPro" id="IPR009057">
    <property type="entry name" value="Homeodomain-like_sf"/>
</dbReference>
<organism evidence="7">
    <name type="scientific">Bacteroides fragilis</name>
    <dbReference type="NCBI Taxonomy" id="817"/>
    <lineage>
        <taxon>Bacteria</taxon>
        <taxon>Pseudomonadati</taxon>
        <taxon>Bacteroidota</taxon>
        <taxon>Bacteroidia</taxon>
        <taxon>Bacteroidales</taxon>
        <taxon>Bacteroidaceae</taxon>
        <taxon>Bacteroides</taxon>
    </lineage>
</organism>
<dbReference type="GO" id="GO:0006310">
    <property type="term" value="P:DNA recombination"/>
    <property type="evidence" value="ECO:0007669"/>
    <property type="project" value="UniProtKB-KW"/>
</dbReference>
<dbReference type="SUPFAM" id="SSF53098">
    <property type="entry name" value="Ribonuclease H-like"/>
    <property type="match status" value="1"/>
</dbReference>
<dbReference type="SUPFAM" id="SSF46689">
    <property type="entry name" value="Homeodomain-like"/>
    <property type="match status" value="1"/>
</dbReference>
<dbReference type="GO" id="GO:0032196">
    <property type="term" value="P:transposition"/>
    <property type="evidence" value="ECO:0007669"/>
    <property type="project" value="UniProtKB-KW"/>
</dbReference>
<feature type="domain" description="Integrase catalytic" evidence="6">
    <location>
        <begin position="198"/>
        <end position="374"/>
    </location>
</feature>
<dbReference type="InterPro" id="IPR012337">
    <property type="entry name" value="RNaseH-like_sf"/>
</dbReference>
<sequence length="582" mass="68998">MIIHGHILLIRLDRFHLFHRIVDCNFTSGKTESRMSHFYRGMIFLPCGNVYLCRLNKETDTGMETKSQNLKDKLYMWYKVRELQSKGLNKTQIGKYLGVDRSTVRRYLRTSREELFRKQNSHREYELKLGKYEEYVRGTLEEYPYISAARMHDWLKECYPDFPRVCDKTVFNFVDRIRRKYGIGKKSEVRIRRDYEKLPETPYGEYAQADFGEKWIPVKNGGSTKVYFFAIVLTRSRYKFIHFSRRPFDTELAIYAHELAFQYFGGRPEKIIYDQDRVLIARENLGDLILTGKFQSFIKEQHFQPVFCRRSDPESKGKVENVVKYVKENFLVARVLQDIPGLNEEARKWLERTGNGKVHGTTRLVPSEEFAVEKGYLKPYYGLPQPPQEQMKEYHVRKDNTVQYRGNYYSLPCGTYRSGQTRVWLQETEGYVELYSKETGKIVARHPLCTRKGKTIYDERHRRPKSIGAQKLAERILVYVSGNREVALWMENLKRKKERYYKDNLEVVLHMMPGYDKDILIEAVHICLDKGIYNGDSVKSLCEHVHRRRNKETETDRTDSCPPRQTGLIQSYNEIFHGYDKT</sequence>
<reference evidence="7" key="1">
    <citation type="submission" date="2000-09" db="EMBL/GenBank/DDBJ databases">
        <title>The putative IS1224 insertion sequence is actually part of a large genetic element with similarity to the Bacteroides conjugative transposons.</title>
        <authorList>
            <person name="Smith C.J."/>
            <person name="Bayley D."/>
        </authorList>
    </citation>
    <scope>NUCLEOTIDE SEQUENCE</scope>
    <source>
        <strain evidence="7">ATCC25285</strain>
    </source>
</reference>
<dbReference type="Gene3D" id="1.10.10.60">
    <property type="entry name" value="Homeodomain-like"/>
    <property type="match status" value="1"/>
</dbReference>
<evidence type="ECO:0000259" key="5">
    <source>
        <dbReference type="PROSITE" id="PS50531"/>
    </source>
</evidence>
<keyword evidence="2" id="KW-0815">Transposition</keyword>
<accession>Q7BI79</accession>
<evidence type="ECO:0000256" key="1">
    <source>
        <dbReference type="ARBA" id="ARBA00009277"/>
    </source>
</evidence>
<dbReference type="PANTHER" id="PTHR35004">
    <property type="entry name" value="TRANSPOSASE RV3428C-RELATED"/>
    <property type="match status" value="1"/>
</dbReference>